<dbReference type="Proteomes" id="UP001555826">
    <property type="component" value="Unassembled WGS sequence"/>
</dbReference>
<dbReference type="SMART" id="SM00347">
    <property type="entry name" value="HTH_MARR"/>
    <property type="match status" value="1"/>
</dbReference>
<dbReference type="PRINTS" id="PR00598">
    <property type="entry name" value="HTHMARR"/>
</dbReference>
<dbReference type="InterPro" id="IPR000835">
    <property type="entry name" value="HTH_MarR-typ"/>
</dbReference>
<name>A0ABV3P7Z7_9ACTN</name>
<keyword evidence="2" id="KW-0238">DNA-binding</keyword>
<evidence type="ECO:0000256" key="1">
    <source>
        <dbReference type="ARBA" id="ARBA00023015"/>
    </source>
</evidence>
<dbReference type="InterPro" id="IPR039422">
    <property type="entry name" value="MarR/SlyA-like"/>
</dbReference>
<accession>A0ABV3P7Z7</accession>
<proteinExistence type="predicted"/>
<keyword evidence="3" id="KW-0804">Transcription</keyword>
<evidence type="ECO:0000256" key="3">
    <source>
        <dbReference type="ARBA" id="ARBA00023163"/>
    </source>
</evidence>
<dbReference type="Pfam" id="PF12802">
    <property type="entry name" value="MarR_2"/>
    <property type="match status" value="1"/>
</dbReference>
<evidence type="ECO:0000313" key="6">
    <source>
        <dbReference type="Proteomes" id="UP001555826"/>
    </source>
</evidence>
<sequence length="143" mass="15658">MPDGRTRAAVGAWEQVFRLQATLLRRFDTQDVWGGLSVREYDVLYTLARSGGRCRLGGLSEEVYLPQPSLSRLVDRLAARGLLTREPDPHDGRGVVVVLTDDGAAAQREIGGRHAAGIAREFSALSADELAELERLCRKVLGD</sequence>
<keyword evidence="6" id="KW-1185">Reference proteome</keyword>
<protein>
    <submittedName>
        <fullName evidence="5">MarR family winged helix-turn-helix transcriptional regulator</fullName>
    </submittedName>
</protein>
<dbReference type="InterPro" id="IPR036390">
    <property type="entry name" value="WH_DNA-bd_sf"/>
</dbReference>
<dbReference type="PANTHER" id="PTHR33164:SF99">
    <property type="entry name" value="MARR FAMILY REGULATORY PROTEIN"/>
    <property type="match status" value="1"/>
</dbReference>
<feature type="domain" description="HTH marR-type" evidence="4">
    <location>
        <begin position="13"/>
        <end position="142"/>
    </location>
</feature>
<organism evidence="5 6">
    <name type="scientific">Kineococcus endophyticus</name>
    <dbReference type="NCBI Taxonomy" id="1181883"/>
    <lineage>
        <taxon>Bacteria</taxon>
        <taxon>Bacillati</taxon>
        <taxon>Actinomycetota</taxon>
        <taxon>Actinomycetes</taxon>
        <taxon>Kineosporiales</taxon>
        <taxon>Kineosporiaceae</taxon>
        <taxon>Kineococcus</taxon>
    </lineage>
</organism>
<dbReference type="Gene3D" id="1.10.10.10">
    <property type="entry name" value="Winged helix-like DNA-binding domain superfamily/Winged helix DNA-binding domain"/>
    <property type="match status" value="1"/>
</dbReference>
<dbReference type="InterPro" id="IPR036388">
    <property type="entry name" value="WH-like_DNA-bd_sf"/>
</dbReference>
<evidence type="ECO:0000256" key="2">
    <source>
        <dbReference type="ARBA" id="ARBA00023125"/>
    </source>
</evidence>
<evidence type="ECO:0000313" key="5">
    <source>
        <dbReference type="EMBL" id="MEW9265759.1"/>
    </source>
</evidence>
<dbReference type="PROSITE" id="PS50995">
    <property type="entry name" value="HTH_MARR_2"/>
    <property type="match status" value="1"/>
</dbReference>
<reference evidence="5 6" key="1">
    <citation type="submission" date="2024-07" db="EMBL/GenBank/DDBJ databases">
        <authorList>
            <person name="Thanompreechachai J."/>
            <person name="Duangmal K."/>
        </authorList>
    </citation>
    <scope>NUCLEOTIDE SEQUENCE [LARGE SCALE GENOMIC DNA]</scope>
    <source>
        <strain evidence="5 6">KCTC 19886</strain>
    </source>
</reference>
<dbReference type="RefSeq" id="WP_367638883.1">
    <property type="nucleotide sequence ID" value="NZ_JBFNQN010000008.1"/>
</dbReference>
<keyword evidence="1" id="KW-0805">Transcription regulation</keyword>
<dbReference type="SUPFAM" id="SSF46785">
    <property type="entry name" value="Winged helix' DNA-binding domain"/>
    <property type="match status" value="1"/>
</dbReference>
<comment type="caution">
    <text evidence="5">The sequence shown here is derived from an EMBL/GenBank/DDBJ whole genome shotgun (WGS) entry which is preliminary data.</text>
</comment>
<dbReference type="PANTHER" id="PTHR33164">
    <property type="entry name" value="TRANSCRIPTIONAL REGULATOR, MARR FAMILY"/>
    <property type="match status" value="1"/>
</dbReference>
<evidence type="ECO:0000259" key="4">
    <source>
        <dbReference type="PROSITE" id="PS50995"/>
    </source>
</evidence>
<dbReference type="EMBL" id="JBFNQN010000008">
    <property type="protein sequence ID" value="MEW9265759.1"/>
    <property type="molecule type" value="Genomic_DNA"/>
</dbReference>
<gene>
    <name evidence="5" type="ORF">AB1207_13460</name>
</gene>
<dbReference type="InterPro" id="IPR023187">
    <property type="entry name" value="Tscrpt_reg_MarR-type_CS"/>
</dbReference>
<dbReference type="PROSITE" id="PS01117">
    <property type="entry name" value="HTH_MARR_1"/>
    <property type="match status" value="1"/>
</dbReference>